<evidence type="ECO:0000313" key="2">
    <source>
        <dbReference type="EMBL" id="WNH12578.1"/>
    </source>
</evidence>
<dbReference type="PANTHER" id="PTHR36156">
    <property type="entry name" value="SLR2101 PROTEIN"/>
    <property type="match status" value="1"/>
</dbReference>
<proteinExistence type="predicted"/>
<dbReference type="RefSeq" id="WP_415862559.1">
    <property type="nucleotide sequence ID" value="NZ_CP134536.1"/>
</dbReference>
<accession>A0ABY9Y3X3</accession>
<keyword evidence="3" id="KW-1185">Reference proteome</keyword>
<name>A0ABY9Y3X3_9FLAO</name>
<sequence length="162" mass="17809">MANKTRRIVTGHDKNGKAVFVDDNAFQLEIIPTGDAAMATIWTTATVPADCNDETDGRLRDAGTTLQGGSVIRMVDMLPGTSSPMHRSNSIDYGIVLSGEIELELDDKVFKTIGPEGIIIQNGTIHKWRNPSETEVCRILFVLIEAKPFELNGKPFPEVMEH</sequence>
<protein>
    <submittedName>
        <fullName evidence="2">Cupin domain-containing protein</fullName>
    </submittedName>
</protein>
<dbReference type="Pfam" id="PF07883">
    <property type="entry name" value="Cupin_2"/>
    <property type="match status" value="1"/>
</dbReference>
<feature type="domain" description="Cupin type-2" evidence="1">
    <location>
        <begin position="74"/>
        <end position="142"/>
    </location>
</feature>
<dbReference type="SUPFAM" id="SSF51182">
    <property type="entry name" value="RmlC-like cupins"/>
    <property type="match status" value="1"/>
</dbReference>
<dbReference type="CDD" id="cd02231">
    <property type="entry name" value="cupin_BLL6423-like"/>
    <property type="match status" value="1"/>
</dbReference>
<dbReference type="Gene3D" id="2.20.70.150">
    <property type="match status" value="1"/>
</dbReference>
<organism evidence="2 3">
    <name type="scientific">Thalassobellus suaedae</name>
    <dbReference type="NCBI Taxonomy" id="3074124"/>
    <lineage>
        <taxon>Bacteria</taxon>
        <taxon>Pseudomonadati</taxon>
        <taxon>Bacteroidota</taxon>
        <taxon>Flavobacteriia</taxon>
        <taxon>Flavobacteriales</taxon>
        <taxon>Flavobacteriaceae</taxon>
        <taxon>Thalassobellus</taxon>
    </lineage>
</organism>
<dbReference type="InterPro" id="IPR013096">
    <property type="entry name" value="Cupin_2"/>
</dbReference>
<dbReference type="PANTHER" id="PTHR36156:SF2">
    <property type="entry name" value="CUPIN TYPE-2 DOMAIN-CONTAINING PROTEIN"/>
    <property type="match status" value="1"/>
</dbReference>
<dbReference type="InterPro" id="IPR014710">
    <property type="entry name" value="RmlC-like_jellyroll"/>
</dbReference>
<dbReference type="InterPro" id="IPR047142">
    <property type="entry name" value="OryJ/VirC-like"/>
</dbReference>
<reference evidence="2 3" key="1">
    <citation type="submission" date="2023-09" db="EMBL/GenBank/DDBJ databases">
        <title>Thalassobella suaedae gen. nov., sp. nov., a marine bacterium of the family Flavobacteriaceae isolated from a halophyte Suaeda japonica.</title>
        <authorList>
            <person name="Lee S.Y."/>
            <person name="Hwang C.Y."/>
        </authorList>
    </citation>
    <scope>NUCLEOTIDE SEQUENCE [LARGE SCALE GENOMIC DNA]</scope>
    <source>
        <strain evidence="2 3">HL-DH10</strain>
    </source>
</reference>
<dbReference type="EMBL" id="CP134536">
    <property type="protein sequence ID" value="WNH12578.1"/>
    <property type="molecule type" value="Genomic_DNA"/>
</dbReference>
<gene>
    <name evidence="2" type="ORF">RHP49_17025</name>
</gene>
<dbReference type="Proteomes" id="UP001303407">
    <property type="component" value="Chromosome"/>
</dbReference>
<dbReference type="InterPro" id="IPR011051">
    <property type="entry name" value="RmlC_Cupin_sf"/>
</dbReference>
<evidence type="ECO:0000259" key="1">
    <source>
        <dbReference type="Pfam" id="PF07883"/>
    </source>
</evidence>
<evidence type="ECO:0000313" key="3">
    <source>
        <dbReference type="Proteomes" id="UP001303407"/>
    </source>
</evidence>
<dbReference type="Gene3D" id="2.60.120.10">
    <property type="entry name" value="Jelly Rolls"/>
    <property type="match status" value="1"/>
</dbReference>